<evidence type="ECO:0000313" key="6">
    <source>
        <dbReference type="Proteomes" id="UP000268291"/>
    </source>
</evidence>
<keyword evidence="2" id="KW-0812">Transmembrane</keyword>
<evidence type="ECO:0000313" key="3">
    <source>
        <dbReference type="EMBL" id="PSL39981.1"/>
    </source>
</evidence>
<gene>
    <name evidence="3" type="ORF">CLV49_3636</name>
    <name evidence="4" type="ORF">ELQ93_01090</name>
</gene>
<feature type="transmembrane region" description="Helical" evidence="2">
    <location>
        <begin position="31"/>
        <end position="52"/>
    </location>
</feature>
<dbReference type="Proteomes" id="UP000268291">
    <property type="component" value="Unassembled WGS sequence"/>
</dbReference>
<protein>
    <submittedName>
        <fullName evidence="3">Uncharacterized protein</fullName>
    </submittedName>
</protein>
<accession>A0A2P8H188</accession>
<name>A0A2P8H188_9MICO</name>
<evidence type="ECO:0000313" key="5">
    <source>
        <dbReference type="Proteomes" id="UP000241203"/>
    </source>
</evidence>
<dbReference type="EMBL" id="RZGY01000001">
    <property type="protein sequence ID" value="RUQ85665.1"/>
    <property type="molecule type" value="Genomic_DNA"/>
</dbReference>
<proteinExistence type="predicted"/>
<dbReference type="EMBL" id="PYAU01000001">
    <property type="protein sequence ID" value="PSL39981.1"/>
    <property type="molecule type" value="Genomic_DNA"/>
</dbReference>
<keyword evidence="2" id="KW-1133">Transmembrane helix</keyword>
<keyword evidence="6" id="KW-1185">Reference proteome</keyword>
<evidence type="ECO:0000256" key="1">
    <source>
        <dbReference type="SAM" id="MobiDB-lite"/>
    </source>
</evidence>
<comment type="caution">
    <text evidence="3">The sequence shown here is derived from an EMBL/GenBank/DDBJ whole genome shotgun (WGS) entry which is preliminary data.</text>
</comment>
<feature type="compositionally biased region" description="Basic and acidic residues" evidence="1">
    <location>
        <begin position="73"/>
        <end position="86"/>
    </location>
</feature>
<sequence>MTFRTLGQFVTEVTPTPSPTDFDTDQVTPGVVGFVVTFVVALLVILLVVDMVRRVRRVNYRAQIAEDLDAEERELAEAEAEGRDPFAPRPNGDEEDRPEPGRS</sequence>
<feature type="region of interest" description="Disordered" evidence="1">
    <location>
        <begin position="1"/>
        <end position="24"/>
    </location>
</feature>
<feature type="region of interest" description="Disordered" evidence="1">
    <location>
        <begin position="69"/>
        <end position="103"/>
    </location>
</feature>
<keyword evidence="2" id="KW-0472">Membrane</keyword>
<evidence type="ECO:0000313" key="4">
    <source>
        <dbReference type="EMBL" id="RUQ85665.1"/>
    </source>
</evidence>
<dbReference type="RefSeq" id="WP_106564778.1">
    <property type="nucleotide sequence ID" value="NZ_PYAU01000001.1"/>
</dbReference>
<evidence type="ECO:0000256" key="2">
    <source>
        <dbReference type="SAM" id="Phobius"/>
    </source>
</evidence>
<dbReference type="Proteomes" id="UP000241203">
    <property type="component" value="Unassembled WGS sequence"/>
</dbReference>
<reference evidence="4 6" key="2">
    <citation type="submission" date="2018-12" db="EMBL/GenBank/DDBJ databases">
        <authorList>
            <person name="hu s."/>
            <person name="Xu Y."/>
            <person name="Xu B."/>
            <person name="Li F."/>
        </authorList>
    </citation>
    <scope>NUCLEOTIDE SEQUENCE [LARGE SCALE GENOMIC DNA]</scope>
    <source>
        <strain evidence="4 6">KSW2-17</strain>
    </source>
</reference>
<dbReference type="AlphaFoldDB" id="A0A2P8H188"/>
<reference evidence="3 5" key="1">
    <citation type="submission" date="2018-03" db="EMBL/GenBank/DDBJ databases">
        <title>Genomic Encyclopedia of Archaeal and Bacterial Type Strains, Phase II (KMG-II): from individual species to whole genera.</title>
        <authorList>
            <person name="Goeker M."/>
        </authorList>
    </citation>
    <scope>NUCLEOTIDE SEQUENCE [LARGE SCALE GENOMIC DNA]</scope>
    <source>
        <strain evidence="3 5">DSM 21548</strain>
    </source>
</reference>
<organism evidence="3 5">
    <name type="scientific">Labedella gwakjiensis</name>
    <dbReference type="NCBI Taxonomy" id="390269"/>
    <lineage>
        <taxon>Bacteria</taxon>
        <taxon>Bacillati</taxon>
        <taxon>Actinomycetota</taxon>
        <taxon>Actinomycetes</taxon>
        <taxon>Micrococcales</taxon>
        <taxon>Microbacteriaceae</taxon>
        <taxon>Labedella</taxon>
    </lineage>
</organism>